<evidence type="ECO:0000313" key="2">
    <source>
        <dbReference type="Proteomes" id="UP000320390"/>
    </source>
</evidence>
<dbReference type="SUPFAM" id="SSF69754">
    <property type="entry name" value="Ribosome binding protein Y (YfiA homologue)"/>
    <property type="match status" value="1"/>
</dbReference>
<keyword evidence="1" id="KW-0689">Ribosomal protein</keyword>
<keyword evidence="1" id="KW-0687">Ribonucleoprotein</keyword>
<dbReference type="GO" id="GO:0005840">
    <property type="term" value="C:ribosome"/>
    <property type="evidence" value="ECO:0007669"/>
    <property type="project" value="UniProtKB-KW"/>
</dbReference>
<accession>A0A518ESL2</accession>
<dbReference type="Gene3D" id="3.30.160.100">
    <property type="entry name" value="Ribosome hibernation promotion factor-like"/>
    <property type="match status" value="1"/>
</dbReference>
<dbReference type="InterPro" id="IPR003489">
    <property type="entry name" value="RHF/RaiA"/>
</dbReference>
<evidence type="ECO:0000313" key="1">
    <source>
        <dbReference type="EMBL" id="QDV07062.1"/>
    </source>
</evidence>
<organism evidence="1 2">
    <name type="scientific">Saltatorellus ferox</name>
    <dbReference type="NCBI Taxonomy" id="2528018"/>
    <lineage>
        <taxon>Bacteria</taxon>
        <taxon>Pseudomonadati</taxon>
        <taxon>Planctomycetota</taxon>
        <taxon>Planctomycetia</taxon>
        <taxon>Planctomycetia incertae sedis</taxon>
        <taxon>Saltatorellus</taxon>
    </lineage>
</organism>
<dbReference type="InterPro" id="IPR036567">
    <property type="entry name" value="RHF-like"/>
</dbReference>
<dbReference type="OrthoDB" id="121633at2"/>
<dbReference type="Pfam" id="PF02482">
    <property type="entry name" value="Ribosomal_S30AE"/>
    <property type="match status" value="1"/>
</dbReference>
<protein>
    <submittedName>
        <fullName evidence="1">Sigma 54 modulation protein / S30EA ribosomal protein</fullName>
    </submittedName>
</protein>
<name>A0A518ESL2_9BACT</name>
<dbReference type="AlphaFoldDB" id="A0A518ESL2"/>
<keyword evidence="2" id="KW-1185">Reference proteome</keyword>
<proteinExistence type="predicted"/>
<dbReference type="EMBL" id="CP036434">
    <property type="protein sequence ID" value="QDV07062.1"/>
    <property type="molecule type" value="Genomic_DNA"/>
</dbReference>
<dbReference type="RefSeq" id="WP_145197796.1">
    <property type="nucleotide sequence ID" value="NZ_CP036434.1"/>
</dbReference>
<sequence>MQIFINHPNLKSDEASIQESVEHILGRFEARLTRIEVFIKDINGDKGGVDKHCSIEARPKGLDPIAAEHEAENIPAAVQGAAEKLKTQLTRHFDKLGHH</sequence>
<gene>
    <name evidence="1" type="ORF">Poly30_25810</name>
</gene>
<dbReference type="Proteomes" id="UP000320390">
    <property type="component" value="Chromosome"/>
</dbReference>
<reference evidence="1 2" key="1">
    <citation type="submission" date="2019-02" db="EMBL/GenBank/DDBJ databases">
        <title>Deep-cultivation of Planctomycetes and their phenomic and genomic characterization uncovers novel biology.</title>
        <authorList>
            <person name="Wiegand S."/>
            <person name="Jogler M."/>
            <person name="Boedeker C."/>
            <person name="Pinto D."/>
            <person name="Vollmers J."/>
            <person name="Rivas-Marin E."/>
            <person name="Kohn T."/>
            <person name="Peeters S.H."/>
            <person name="Heuer A."/>
            <person name="Rast P."/>
            <person name="Oberbeckmann S."/>
            <person name="Bunk B."/>
            <person name="Jeske O."/>
            <person name="Meyerdierks A."/>
            <person name="Storesund J.E."/>
            <person name="Kallscheuer N."/>
            <person name="Luecker S."/>
            <person name="Lage O.M."/>
            <person name="Pohl T."/>
            <person name="Merkel B.J."/>
            <person name="Hornburger P."/>
            <person name="Mueller R.-W."/>
            <person name="Bruemmer F."/>
            <person name="Labrenz M."/>
            <person name="Spormann A.M."/>
            <person name="Op den Camp H."/>
            <person name="Overmann J."/>
            <person name="Amann R."/>
            <person name="Jetten M.S.M."/>
            <person name="Mascher T."/>
            <person name="Medema M.H."/>
            <person name="Devos D.P."/>
            <person name="Kaster A.-K."/>
            <person name="Ovreas L."/>
            <person name="Rohde M."/>
            <person name="Galperin M.Y."/>
            <person name="Jogler C."/>
        </authorList>
    </citation>
    <scope>NUCLEOTIDE SEQUENCE [LARGE SCALE GENOMIC DNA]</scope>
    <source>
        <strain evidence="1 2">Poly30</strain>
    </source>
</reference>